<keyword evidence="1" id="KW-0732">Signal</keyword>
<organism evidence="3 4">
    <name type="scientific">Botrimarina hoheduenensis</name>
    <dbReference type="NCBI Taxonomy" id="2528000"/>
    <lineage>
        <taxon>Bacteria</taxon>
        <taxon>Pseudomonadati</taxon>
        <taxon>Planctomycetota</taxon>
        <taxon>Planctomycetia</taxon>
        <taxon>Pirellulales</taxon>
        <taxon>Lacipirellulaceae</taxon>
        <taxon>Botrimarina</taxon>
    </lineage>
</organism>
<dbReference type="Proteomes" id="UP000318995">
    <property type="component" value="Unassembled WGS sequence"/>
</dbReference>
<dbReference type="AlphaFoldDB" id="A0A5C5W9E6"/>
<feature type="domain" description="Ice-binding protein C-terminal" evidence="2">
    <location>
        <begin position="209"/>
        <end position="230"/>
    </location>
</feature>
<dbReference type="RefSeq" id="WP_146572164.1">
    <property type="nucleotide sequence ID" value="NZ_SJPH01000002.1"/>
</dbReference>
<evidence type="ECO:0000259" key="2">
    <source>
        <dbReference type="Pfam" id="PF07589"/>
    </source>
</evidence>
<evidence type="ECO:0000256" key="1">
    <source>
        <dbReference type="SAM" id="SignalP"/>
    </source>
</evidence>
<gene>
    <name evidence="3" type="ORF">Pla111_11120</name>
</gene>
<feature type="chain" id="PRO_5022746646" description="Ice-binding protein C-terminal domain-containing protein" evidence="1">
    <location>
        <begin position="29"/>
        <end position="231"/>
    </location>
</feature>
<sequence precursor="true">MNLLRSTFLAGLSVAVAACFCSDANALAIELTTNGGFETGDYTGWQNFGTSGSPTAPGIPGPSDQQTITSVNPSGGTFAGSIDNNLPFGNSLIKQANLAPGGQISPGQQIDIQFDARGTYAAPGGVAFAEFFTELAGGGTSSAGILGGAPLGINPDPNVWTTFNFTVFAGPDTSGGVTLQLGATTGPAGGTVMFYDNVSVSVDSLNNVVPEPTSAALIGLAGLGLAVRRRR</sequence>
<dbReference type="Pfam" id="PF07589">
    <property type="entry name" value="PEP-CTERM"/>
    <property type="match status" value="1"/>
</dbReference>
<evidence type="ECO:0000313" key="4">
    <source>
        <dbReference type="Proteomes" id="UP000318995"/>
    </source>
</evidence>
<dbReference type="PROSITE" id="PS51257">
    <property type="entry name" value="PROKAR_LIPOPROTEIN"/>
    <property type="match status" value="1"/>
</dbReference>
<name>A0A5C5W9E6_9BACT</name>
<comment type="caution">
    <text evidence="3">The sequence shown here is derived from an EMBL/GenBank/DDBJ whole genome shotgun (WGS) entry which is preliminary data.</text>
</comment>
<evidence type="ECO:0000313" key="3">
    <source>
        <dbReference type="EMBL" id="TWT47498.1"/>
    </source>
</evidence>
<accession>A0A5C5W9E6</accession>
<dbReference type="OrthoDB" id="264044at2"/>
<protein>
    <recommendedName>
        <fullName evidence="2">Ice-binding protein C-terminal domain-containing protein</fullName>
    </recommendedName>
</protein>
<dbReference type="NCBIfam" id="TIGR02595">
    <property type="entry name" value="PEP_CTERM"/>
    <property type="match status" value="1"/>
</dbReference>
<keyword evidence="4" id="KW-1185">Reference proteome</keyword>
<proteinExistence type="predicted"/>
<feature type="signal peptide" evidence="1">
    <location>
        <begin position="1"/>
        <end position="28"/>
    </location>
</feature>
<dbReference type="InterPro" id="IPR013424">
    <property type="entry name" value="Ice-binding_C"/>
</dbReference>
<dbReference type="Gene3D" id="2.60.120.260">
    <property type="entry name" value="Galactose-binding domain-like"/>
    <property type="match status" value="1"/>
</dbReference>
<reference evidence="3 4" key="1">
    <citation type="submission" date="2019-02" db="EMBL/GenBank/DDBJ databases">
        <title>Deep-cultivation of Planctomycetes and their phenomic and genomic characterization uncovers novel biology.</title>
        <authorList>
            <person name="Wiegand S."/>
            <person name="Jogler M."/>
            <person name="Boedeker C."/>
            <person name="Pinto D."/>
            <person name="Vollmers J."/>
            <person name="Rivas-Marin E."/>
            <person name="Kohn T."/>
            <person name="Peeters S.H."/>
            <person name="Heuer A."/>
            <person name="Rast P."/>
            <person name="Oberbeckmann S."/>
            <person name="Bunk B."/>
            <person name="Jeske O."/>
            <person name="Meyerdierks A."/>
            <person name="Storesund J.E."/>
            <person name="Kallscheuer N."/>
            <person name="Luecker S."/>
            <person name="Lage O.M."/>
            <person name="Pohl T."/>
            <person name="Merkel B.J."/>
            <person name="Hornburger P."/>
            <person name="Mueller R.-W."/>
            <person name="Bruemmer F."/>
            <person name="Labrenz M."/>
            <person name="Spormann A.M."/>
            <person name="Op Den Camp H."/>
            <person name="Overmann J."/>
            <person name="Amann R."/>
            <person name="Jetten M.S.M."/>
            <person name="Mascher T."/>
            <person name="Medema M.H."/>
            <person name="Devos D.P."/>
            <person name="Kaster A.-K."/>
            <person name="Ovreas L."/>
            <person name="Rohde M."/>
            <person name="Galperin M.Y."/>
            <person name="Jogler C."/>
        </authorList>
    </citation>
    <scope>NUCLEOTIDE SEQUENCE [LARGE SCALE GENOMIC DNA]</scope>
    <source>
        <strain evidence="3 4">Pla111</strain>
    </source>
</reference>
<dbReference type="EMBL" id="SJPH01000002">
    <property type="protein sequence ID" value="TWT47498.1"/>
    <property type="molecule type" value="Genomic_DNA"/>
</dbReference>